<reference evidence="3 4" key="1">
    <citation type="submission" date="2015-10" db="EMBL/GenBank/DDBJ databases">
        <title>Draft genome sequence of Streptomyces curacoi DSM 40107, type strain for the species Streptomyces curacoi.</title>
        <authorList>
            <person name="Ruckert C."/>
            <person name="Winkler A."/>
            <person name="Kalinowski J."/>
            <person name="Kampfer P."/>
            <person name="Glaeser S."/>
        </authorList>
    </citation>
    <scope>NUCLEOTIDE SEQUENCE [LARGE SCALE GENOMIC DNA]</scope>
    <source>
        <strain evidence="3 4">DSM 40107</strain>
    </source>
</reference>
<evidence type="ECO:0000313" key="4">
    <source>
        <dbReference type="Proteomes" id="UP000054024"/>
    </source>
</evidence>
<evidence type="ECO:0000313" key="3">
    <source>
        <dbReference type="EMBL" id="KUM80448.1"/>
    </source>
</evidence>
<protein>
    <submittedName>
        <fullName evidence="3">Uncharacterized protein</fullName>
    </submittedName>
</protein>
<name>A0A124H6J0_9ACTN</name>
<keyword evidence="2" id="KW-1133">Transmembrane helix</keyword>
<keyword evidence="2" id="KW-0472">Membrane</keyword>
<feature type="region of interest" description="Disordered" evidence="1">
    <location>
        <begin position="64"/>
        <end position="87"/>
    </location>
</feature>
<evidence type="ECO:0000256" key="2">
    <source>
        <dbReference type="SAM" id="Phobius"/>
    </source>
</evidence>
<dbReference type="OrthoDB" id="4337793at2"/>
<sequence length="248" mass="26016">MTAEHEGRDGRDGRTGADALMAAITGEPLPDEARADAAFMNEHRAAVADVTLLREQLEIVGRALGEPPAPAPAPAPEPEPVPVRDPPSRVRRRGFSLAFGTLAVAAVASVVAGLGWLLSQAGDAGLSSRGSADQASSKQAEAGFGSPRYLACARLIAEGDVTAVLPVPGTGQERITLRVTRSYQPEKSEDEVTFLMEEAAVGKGEHILVGIPRRAAGPDFWAVGEQDIAPERDWITAALPEARKLTCA</sequence>
<dbReference type="RefSeq" id="WP_062144664.1">
    <property type="nucleotide sequence ID" value="NZ_KQ947984.1"/>
</dbReference>
<evidence type="ECO:0000256" key="1">
    <source>
        <dbReference type="SAM" id="MobiDB-lite"/>
    </source>
</evidence>
<accession>A0A124H6J0</accession>
<dbReference type="STRING" id="146536.AQI70_05125"/>
<keyword evidence="4" id="KW-1185">Reference proteome</keyword>
<gene>
    <name evidence="3" type="ORF">AQI70_05125</name>
</gene>
<feature type="transmembrane region" description="Helical" evidence="2">
    <location>
        <begin position="94"/>
        <end position="118"/>
    </location>
</feature>
<feature type="compositionally biased region" description="Pro residues" evidence="1">
    <location>
        <begin position="67"/>
        <end position="85"/>
    </location>
</feature>
<organism evidence="3 4">
    <name type="scientific">Streptomyces curacoi</name>
    <dbReference type="NCBI Taxonomy" id="146536"/>
    <lineage>
        <taxon>Bacteria</taxon>
        <taxon>Bacillati</taxon>
        <taxon>Actinomycetota</taxon>
        <taxon>Actinomycetes</taxon>
        <taxon>Kitasatosporales</taxon>
        <taxon>Streptomycetaceae</taxon>
        <taxon>Streptomyces</taxon>
    </lineage>
</organism>
<dbReference type="AlphaFoldDB" id="A0A124H6J0"/>
<dbReference type="EMBL" id="LMWJ01000003">
    <property type="protein sequence ID" value="KUM80448.1"/>
    <property type="molecule type" value="Genomic_DNA"/>
</dbReference>
<dbReference type="Proteomes" id="UP000054024">
    <property type="component" value="Unassembled WGS sequence"/>
</dbReference>
<comment type="caution">
    <text evidence="3">The sequence shown here is derived from an EMBL/GenBank/DDBJ whole genome shotgun (WGS) entry which is preliminary data.</text>
</comment>
<proteinExistence type="predicted"/>
<keyword evidence="2" id="KW-0812">Transmembrane</keyword>